<dbReference type="InterPro" id="IPR011040">
    <property type="entry name" value="Sialidase"/>
</dbReference>
<dbReference type="Pfam" id="PF13088">
    <property type="entry name" value="BNR_2"/>
    <property type="match status" value="1"/>
</dbReference>
<gene>
    <name evidence="2" type="ORF">ETAA1_26700</name>
</gene>
<dbReference type="KEGG" id="uli:ETAA1_26700"/>
<sequence length="308" mass="33886">MFIFEKAPFKQCHASTVVEHEPGKLLAAWFAGDAEGAKNVQIWLSAFDGRAWSEPAVVGSEPGQPTWNPVLFKSAKGTLRLWYKAGPKPDTWTGYDRTSADGGRTWTEPRMLPTPMYGPVRAKPLQLADGAILAGTSVESYRNWTPYVDRSDDDGRSWTRSNPFPLPRLFGQIQPALVPTADGKSVVALMRSRTMKVCRSVSTDGGRTFSASEEIDVPNPSAGIDAVRTKAGQLVMIYNPTAVARTPISLGVSADDGKTWRKVRDLETEPGEYSYPALIETAAGELVMTYTWRRTHIKVVRVDPATLR</sequence>
<dbReference type="PANTHER" id="PTHR43752">
    <property type="entry name" value="BNR/ASP-BOX REPEAT FAMILY PROTEIN"/>
    <property type="match status" value="1"/>
</dbReference>
<dbReference type="SUPFAM" id="SSF50939">
    <property type="entry name" value="Sialidases"/>
    <property type="match status" value="1"/>
</dbReference>
<dbReference type="CDD" id="cd15482">
    <property type="entry name" value="Sialidase_non-viral"/>
    <property type="match status" value="1"/>
</dbReference>
<evidence type="ECO:0000313" key="3">
    <source>
        <dbReference type="Proteomes" id="UP000319576"/>
    </source>
</evidence>
<feature type="domain" description="Sialidase" evidence="1">
    <location>
        <begin position="23"/>
        <end position="286"/>
    </location>
</feature>
<organism evidence="2 3">
    <name type="scientific">Urbifossiella limnaea</name>
    <dbReference type="NCBI Taxonomy" id="2528023"/>
    <lineage>
        <taxon>Bacteria</taxon>
        <taxon>Pseudomonadati</taxon>
        <taxon>Planctomycetota</taxon>
        <taxon>Planctomycetia</taxon>
        <taxon>Gemmatales</taxon>
        <taxon>Gemmataceae</taxon>
        <taxon>Urbifossiella</taxon>
    </lineage>
</organism>
<protein>
    <submittedName>
        <fullName evidence="2">BNR/Asp-box repeat protein</fullName>
    </submittedName>
</protein>
<keyword evidence="3" id="KW-1185">Reference proteome</keyword>
<evidence type="ECO:0000259" key="1">
    <source>
        <dbReference type="Pfam" id="PF13088"/>
    </source>
</evidence>
<dbReference type="InterPro" id="IPR036278">
    <property type="entry name" value="Sialidase_sf"/>
</dbReference>
<dbReference type="AlphaFoldDB" id="A0A517XT92"/>
<evidence type="ECO:0000313" key="2">
    <source>
        <dbReference type="EMBL" id="QDU20713.1"/>
    </source>
</evidence>
<dbReference type="EMBL" id="CP036273">
    <property type="protein sequence ID" value="QDU20713.1"/>
    <property type="molecule type" value="Genomic_DNA"/>
</dbReference>
<dbReference type="Gene3D" id="2.120.10.10">
    <property type="match status" value="1"/>
</dbReference>
<dbReference type="OrthoDB" id="41724at2"/>
<dbReference type="RefSeq" id="WP_145238735.1">
    <property type="nucleotide sequence ID" value="NZ_CP036273.1"/>
</dbReference>
<accession>A0A517XT92</accession>
<reference evidence="2 3" key="1">
    <citation type="submission" date="2019-02" db="EMBL/GenBank/DDBJ databases">
        <title>Deep-cultivation of Planctomycetes and their phenomic and genomic characterization uncovers novel biology.</title>
        <authorList>
            <person name="Wiegand S."/>
            <person name="Jogler M."/>
            <person name="Boedeker C."/>
            <person name="Pinto D."/>
            <person name="Vollmers J."/>
            <person name="Rivas-Marin E."/>
            <person name="Kohn T."/>
            <person name="Peeters S.H."/>
            <person name="Heuer A."/>
            <person name="Rast P."/>
            <person name="Oberbeckmann S."/>
            <person name="Bunk B."/>
            <person name="Jeske O."/>
            <person name="Meyerdierks A."/>
            <person name="Storesund J.E."/>
            <person name="Kallscheuer N."/>
            <person name="Luecker S."/>
            <person name="Lage O.M."/>
            <person name="Pohl T."/>
            <person name="Merkel B.J."/>
            <person name="Hornburger P."/>
            <person name="Mueller R.-W."/>
            <person name="Bruemmer F."/>
            <person name="Labrenz M."/>
            <person name="Spormann A.M."/>
            <person name="Op den Camp H."/>
            <person name="Overmann J."/>
            <person name="Amann R."/>
            <person name="Jetten M.S.M."/>
            <person name="Mascher T."/>
            <person name="Medema M.H."/>
            <person name="Devos D.P."/>
            <person name="Kaster A.-K."/>
            <person name="Ovreas L."/>
            <person name="Rohde M."/>
            <person name="Galperin M.Y."/>
            <person name="Jogler C."/>
        </authorList>
    </citation>
    <scope>NUCLEOTIDE SEQUENCE [LARGE SCALE GENOMIC DNA]</scope>
    <source>
        <strain evidence="2 3">ETA_A1</strain>
    </source>
</reference>
<dbReference type="Proteomes" id="UP000319576">
    <property type="component" value="Chromosome"/>
</dbReference>
<name>A0A517XT92_9BACT</name>
<dbReference type="PANTHER" id="PTHR43752:SF2">
    <property type="entry name" value="BNR_ASP-BOX REPEAT FAMILY PROTEIN"/>
    <property type="match status" value="1"/>
</dbReference>
<proteinExistence type="predicted"/>